<keyword evidence="2" id="KW-0964">Secreted</keyword>
<dbReference type="KEGG" id="pco:PHACADRAFT_154844"/>
<gene>
    <name evidence="7" type="ORF">PHACADRAFT_154844</name>
</gene>
<evidence type="ECO:0000313" key="7">
    <source>
        <dbReference type="EMBL" id="EKM48915.1"/>
    </source>
</evidence>
<feature type="domain" description="CFEM" evidence="6">
    <location>
        <begin position="1"/>
        <end position="114"/>
    </location>
</feature>
<evidence type="ECO:0000256" key="2">
    <source>
        <dbReference type="ARBA" id="ARBA00022525"/>
    </source>
</evidence>
<comment type="subcellular location">
    <subcellularLocation>
        <location evidence="1">Secreted</location>
    </subcellularLocation>
</comment>
<evidence type="ECO:0000256" key="5">
    <source>
        <dbReference type="SAM" id="SignalP"/>
    </source>
</evidence>
<keyword evidence="3 5" id="KW-0732">Signal</keyword>
<evidence type="ECO:0000256" key="4">
    <source>
        <dbReference type="ARBA" id="ARBA00023157"/>
    </source>
</evidence>
<dbReference type="GeneID" id="18909002"/>
<reference evidence="7 8" key="1">
    <citation type="journal article" date="2012" name="BMC Genomics">
        <title>Comparative genomics of the white-rot fungi, Phanerochaete carnosa and P. chrysosporium, to elucidate the genetic basis of the distinct wood types they colonize.</title>
        <authorList>
            <person name="Suzuki H."/>
            <person name="MacDonald J."/>
            <person name="Syed K."/>
            <person name="Salamov A."/>
            <person name="Hori C."/>
            <person name="Aerts A."/>
            <person name="Henrissat B."/>
            <person name="Wiebenga A."/>
            <person name="vanKuyk P.A."/>
            <person name="Barry K."/>
            <person name="Lindquist E."/>
            <person name="LaButti K."/>
            <person name="Lapidus A."/>
            <person name="Lucas S."/>
            <person name="Coutinho P."/>
            <person name="Gong Y."/>
            <person name="Samejima M."/>
            <person name="Mahadevan R."/>
            <person name="Abou-Zaid M."/>
            <person name="de Vries R.P."/>
            <person name="Igarashi K."/>
            <person name="Yadav J.S."/>
            <person name="Grigoriev I.V."/>
            <person name="Master E.R."/>
        </authorList>
    </citation>
    <scope>NUCLEOTIDE SEQUENCE [LARGE SCALE GENOMIC DNA]</scope>
    <source>
        <strain evidence="7 8">HHB-10118-sp</strain>
    </source>
</reference>
<name>K5VQB3_PHACS</name>
<evidence type="ECO:0000256" key="1">
    <source>
        <dbReference type="ARBA" id="ARBA00004613"/>
    </source>
</evidence>
<dbReference type="InterPro" id="IPR008427">
    <property type="entry name" value="Extracellular_membr_CFEM_dom"/>
</dbReference>
<dbReference type="InParanoid" id="K5VQB3"/>
<evidence type="ECO:0000259" key="6">
    <source>
        <dbReference type="PROSITE" id="PS52012"/>
    </source>
</evidence>
<dbReference type="EMBL" id="JH930645">
    <property type="protein sequence ID" value="EKM48915.1"/>
    <property type="molecule type" value="Genomic_DNA"/>
</dbReference>
<sequence length="117" mass="12081">MFILKTLAVLGAAVTVVYAQTASPTPTFDACTTSCLTNSASSNGCDLTNTTCLCTNSNFQQATVECLQANCSSTDLAAVLAAQSVECNAANSKRLLSPVRGAARVTDAPCLRSDIRP</sequence>
<dbReference type="Proteomes" id="UP000008370">
    <property type="component" value="Unassembled WGS sequence"/>
</dbReference>
<evidence type="ECO:0000313" key="8">
    <source>
        <dbReference type="Proteomes" id="UP000008370"/>
    </source>
</evidence>
<dbReference type="GO" id="GO:0005576">
    <property type="term" value="C:extracellular region"/>
    <property type="evidence" value="ECO:0007669"/>
    <property type="project" value="UniProtKB-SubCell"/>
</dbReference>
<proteinExistence type="predicted"/>
<dbReference type="RefSeq" id="XP_007402531.1">
    <property type="nucleotide sequence ID" value="XM_007402469.1"/>
</dbReference>
<dbReference type="PROSITE" id="PS52012">
    <property type="entry name" value="CFEM"/>
    <property type="match status" value="1"/>
</dbReference>
<dbReference type="SMART" id="SM00747">
    <property type="entry name" value="CFEM"/>
    <property type="match status" value="1"/>
</dbReference>
<dbReference type="AlphaFoldDB" id="K5VQB3"/>
<keyword evidence="8" id="KW-1185">Reference proteome</keyword>
<dbReference type="Pfam" id="PF05730">
    <property type="entry name" value="CFEM"/>
    <property type="match status" value="1"/>
</dbReference>
<protein>
    <recommendedName>
        <fullName evidence="6">CFEM domain-containing protein</fullName>
    </recommendedName>
</protein>
<organism evidence="7 8">
    <name type="scientific">Phanerochaete carnosa (strain HHB-10118-sp)</name>
    <name type="common">White-rot fungus</name>
    <name type="synonym">Peniophora carnosa</name>
    <dbReference type="NCBI Taxonomy" id="650164"/>
    <lineage>
        <taxon>Eukaryota</taxon>
        <taxon>Fungi</taxon>
        <taxon>Dikarya</taxon>
        <taxon>Basidiomycota</taxon>
        <taxon>Agaricomycotina</taxon>
        <taxon>Agaricomycetes</taxon>
        <taxon>Polyporales</taxon>
        <taxon>Phanerochaetaceae</taxon>
        <taxon>Phanerochaete</taxon>
    </lineage>
</organism>
<feature type="chain" id="PRO_5003884904" description="CFEM domain-containing protein" evidence="5">
    <location>
        <begin position="20"/>
        <end position="117"/>
    </location>
</feature>
<accession>K5VQB3</accession>
<dbReference type="HOGENOM" id="CLU_2085616_0_0_1"/>
<evidence type="ECO:0000256" key="3">
    <source>
        <dbReference type="ARBA" id="ARBA00022729"/>
    </source>
</evidence>
<dbReference type="OrthoDB" id="4505683at2759"/>
<feature type="signal peptide" evidence="5">
    <location>
        <begin position="1"/>
        <end position="19"/>
    </location>
</feature>
<keyword evidence="4" id="KW-1015">Disulfide bond</keyword>